<evidence type="ECO:0000259" key="3">
    <source>
        <dbReference type="Pfam" id="PF00752"/>
    </source>
</evidence>
<dbReference type="PANTHER" id="PTHR15665:SF1">
    <property type="entry name" value="PROTEIN ASTEROID HOMOLOG 1"/>
    <property type="match status" value="1"/>
</dbReference>
<evidence type="ECO:0000313" key="5">
    <source>
        <dbReference type="Proteomes" id="UP001153712"/>
    </source>
</evidence>
<evidence type="ECO:0000256" key="1">
    <source>
        <dbReference type="ARBA" id="ARBA00007398"/>
    </source>
</evidence>
<dbReference type="EMBL" id="OU900095">
    <property type="protein sequence ID" value="CAG9859644.1"/>
    <property type="molecule type" value="Genomic_DNA"/>
</dbReference>
<dbReference type="InterPro" id="IPR006085">
    <property type="entry name" value="XPG_DNA_repair_N"/>
</dbReference>
<dbReference type="Gene3D" id="3.40.50.1010">
    <property type="entry name" value="5'-nuclease"/>
    <property type="match status" value="1"/>
</dbReference>
<accession>A0A9N9TN10</accession>
<gene>
    <name evidence="4" type="ORF">PHYEVI_LOCUS6012</name>
</gene>
<dbReference type="InterPro" id="IPR026832">
    <property type="entry name" value="Asteroid"/>
</dbReference>
<dbReference type="OrthoDB" id="25987at2759"/>
<proteinExistence type="inferred from homology"/>
<dbReference type="Proteomes" id="UP001153712">
    <property type="component" value="Chromosome 2"/>
</dbReference>
<sequence length="456" mass="52798">MGIRGLTTFIENRSHFYLENYQLHDTNLVIDGNSIACQLYRRHNKSLNDSFGGDYDRFAGIINNFFNTLQRCNITPLIVYDGGYETKKVHTINSRMKNRIKAANQLNPTNSFSVFPLFQRHVFEDVVEQRGIKSVRCDFEGDTEITNIAKALDCPILSYDSDFFIFDALYIPFSYFEISVKSANDESDVAYKYISCKVYKVDKFLKSFPGLQKSCLPILAVLLGNDYVKRSVFAVFYQNLKMQTCRGSESNQQKVIKSLLTWLQNETIESALSKVLGRYCKAKRQKILKKINVAINGYNSYESRYMRYLDVNVPKAGPSKHKVDLLSIDIPDEDEEIENNDAHQDQDDDVSSEEDENVNIPSKFQDKFRRCIYPASFMDILVRNRYYCVPQVENVALENSHTYSQATAKKRRKKRKKREDQPENIDDIMNIDDLELNSDDEASFDPNNLFSVLRNN</sequence>
<feature type="region of interest" description="Disordered" evidence="2">
    <location>
        <begin position="334"/>
        <end position="359"/>
    </location>
</feature>
<evidence type="ECO:0000313" key="4">
    <source>
        <dbReference type="EMBL" id="CAG9859644.1"/>
    </source>
</evidence>
<keyword evidence="5" id="KW-1185">Reference proteome</keyword>
<dbReference type="InterPro" id="IPR029060">
    <property type="entry name" value="PIN-like_dom_sf"/>
</dbReference>
<evidence type="ECO:0000256" key="2">
    <source>
        <dbReference type="SAM" id="MobiDB-lite"/>
    </source>
</evidence>
<dbReference type="PANTHER" id="PTHR15665">
    <property type="entry name" value="ASTEROID PROTEIN"/>
    <property type="match status" value="1"/>
</dbReference>
<feature type="compositionally biased region" description="Acidic residues" evidence="2">
    <location>
        <begin position="346"/>
        <end position="357"/>
    </location>
</feature>
<protein>
    <recommendedName>
        <fullName evidence="3">XPG N-terminal domain-containing protein</fullName>
    </recommendedName>
</protein>
<dbReference type="AlphaFoldDB" id="A0A9N9TN10"/>
<comment type="similarity">
    <text evidence="1">Belongs to the asteroid family.</text>
</comment>
<dbReference type="Pfam" id="PF00752">
    <property type="entry name" value="XPG_N"/>
    <property type="match status" value="1"/>
</dbReference>
<reference evidence="4" key="1">
    <citation type="submission" date="2022-01" db="EMBL/GenBank/DDBJ databases">
        <authorList>
            <person name="King R."/>
        </authorList>
    </citation>
    <scope>NUCLEOTIDE SEQUENCE</scope>
</reference>
<organism evidence="4 5">
    <name type="scientific">Phyllotreta striolata</name>
    <name type="common">Striped flea beetle</name>
    <name type="synonym">Crioceris striolata</name>
    <dbReference type="NCBI Taxonomy" id="444603"/>
    <lineage>
        <taxon>Eukaryota</taxon>
        <taxon>Metazoa</taxon>
        <taxon>Ecdysozoa</taxon>
        <taxon>Arthropoda</taxon>
        <taxon>Hexapoda</taxon>
        <taxon>Insecta</taxon>
        <taxon>Pterygota</taxon>
        <taxon>Neoptera</taxon>
        <taxon>Endopterygota</taxon>
        <taxon>Coleoptera</taxon>
        <taxon>Polyphaga</taxon>
        <taxon>Cucujiformia</taxon>
        <taxon>Chrysomeloidea</taxon>
        <taxon>Chrysomelidae</taxon>
        <taxon>Galerucinae</taxon>
        <taxon>Alticini</taxon>
        <taxon>Phyllotreta</taxon>
    </lineage>
</organism>
<feature type="domain" description="XPG N-terminal" evidence="3">
    <location>
        <begin position="1"/>
        <end position="100"/>
    </location>
</feature>
<dbReference type="SUPFAM" id="SSF88723">
    <property type="entry name" value="PIN domain-like"/>
    <property type="match status" value="1"/>
</dbReference>
<name>A0A9N9TN10_PHYSR</name>
<dbReference type="GO" id="GO:0004518">
    <property type="term" value="F:nuclease activity"/>
    <property type="evidence" value="ECO:0007669"/>
    <property type="project" value="InterPro"/>
</dbReference>